<keyword evidence="3" id="KW-1185">Reference proteome</keyword>
<feature type="non-terminal residue" evidence="2">
    <location>
        <position position="1"/>
    </location>
</feature>
<dbReference type="InterPro" id="IPR016181">
    <property type="entry name" value="Acyl_CoA_acyltransferase"/>
</dbReference>
<evidence type="ECO:0000313" key="2">
    <source>
        <dbReference type="EMBL" id="KAK7018862.1"/>
    </source>
</evidence>
<feature type="domain" description="N-acetyltransferase" evidence="1">
    <location>
        <begin position="1"/>
        <end position="127"/>
    </location>
</feature>
<organism evidence="2 3">
    <name type="scientific">Favolaschia claudopus</name>
    <dbReference type="NCBI Taxonomy" id="2862362"/>
    <lineage>
        <taxon>Eukaryota</taxon>
        <taxon>Fungi</taxon>
        <taxon>Dikarya</taxon>
        <taxon>Basidiomycota</taxon>
        <taxon>Agaricomycotina</taxon>
        <taxon>Agaricomycetes</taxon>
        <taxon>Agaricomycetidae</taxon>
        <taxon>Agaricales</taxon>
        <taxon>Marasmiineae</taxon>
        <taxon>Mycenaceae</taxon>
        <taxon>Favolaschia</taxon>
    </lineage>
</organism>
<dbReference type="PROSITE" id="PS51186">
    <property type="entry name" value="GNAT"/>
    <property type="match status" value="1"/>
</dbReference>
<dbReference type="GO" id="GO:0016747">
    <property type="term" value="F:acyltransferase activity, transferring groups other than amino-acyl groups"/>
    <property type="evidence" value="ECO:0007669"/>
    <property type="project" value="InterPro"/>
</dbReference>
<dbReference type="Proteomes" id="UP001362999">
    <property type="component" value="Unassembled WGS sequence"/>
</dbReference>
<reference evidence="2 3" key="1">
    <citation type="journal article" date="2024" name="J Genomics">
        <title>Draft genome sequencing and assembly of Favolaschia claudopus CIRM-BRFM 2984 isolated from oak limbs.</title>
        <authorList>
            <person name="Navarro D."/>
            <person name="Drula E."/>
            <person name="Chaduli D."/>
            <person name="Cazenave R."/>
            <person name="Ahrendt S."/>
            <person name="Wang J."/>
            <person name="Lipzen A."/>
            <person name="Daum C."/>
            <person name="Barry K."/>
            <person name="Grigoriev I.V."/>
            <person name="Favel A."/>
            <person name="Rosso M.N."/>
            <person name="Martin F."/>
        </authorList>
    </citation>
    <scope>NUCLEOTIDE SEQUENCE [LARGE SCALE GENOMIC DNA]</scope>
    <source>
        <strain evidence="2 3">CIRM-BRFM 2984</strain>
    </source>
</reference>
<sequence>QDLSNLAHHFDSEGRLLPGKNLNPEDFKNERHLAFIDELVIADDWRGRGLGSWVLSKLFQLKELRGVHFIFTRPDVLYYTESNFQYSPPPVGRAAEVLFLRIIGFYERAGFRRLGNSQFFYLAQNRS</sequence>
<dbReference type="AlphaFoldDB" id="A0AAW0B2R0"/>
<proteinExistence type="predicted"/>
<dbReference type="EMBL" id="JAWWNJ010000045">
    <property type="protein sequence ID" value="KAK7018862.1"/>
    <property type="molecule type" value="Genomic_DNA"/>
</dbReference>
<evidence type="ECO:0000259" key="1">
    <source>
        <dbReference type="PROSITE" id="PS51186"/>
    </source>
</evidence>
<dbReference type="Pfam" id="PF00583">
    <property type="entry name" value="Acetyltransf_1"/>
    <property type="match status" value="1"/>
</dbReference>
<name>A0AAW0B2R0_9AGAR</name>
<dbReference type="InterPro" id="IPR000182">
    <property type="entry name" value="GNAT_dom"/>
</dbReference>
<evidence type="ECO:0000313" key="3">
    <source>
        <dbReference type="Proteomes" id="UP001362999"/>
    </source>
</evidence>
<dbReference type="CDD" id="cd04301">
    <property type="entry name" value="NAT_SF"/>
    <property type="match status" value="1"/>
</dbReference>
<comment type="caution">
    <text evidence="2">The sequence shown here is derived from an EMBL/GenBank/DDBJ whole genome shotgun (WGS) entry which is preliminary data.</text>
</comment>
<accession>A0AAW0B2R0</accession>
<protein>
    <recommendedName>
        <fullName evidence="1">N-acetyltransferase domain-containing protein</fullName>
    </recommendedName>
</protein>
<gene>
    <name evidence="2" type="ORF">R3P38DRAFT_2538698</name>
</gene>
<dbReference type="Gene3D" id="3.40.630.30">
    <property type="match status" value="1"/>
</dbReference>
<dbReference type="SUPFAM" id="SSF55729">
    <property type="entry name" value="Acyl-CoA N-acyltransferases (Nat)"/>
    <property type="match status" value="1"/>
</dbReference>